<dbReference type="GeneID" id="113207260"/>
<feature type="transmembrane region" description="Helical" evidence="3">
    <location>
        <begin position="671"/>
        <end position="699"/>
    </location>
</feature>
<organism evidence="4 5">
    <name type="scientific">Frankliniella occidentalis</name>
    <name type="common">Western flower thrips</name>
    <name type="synonym">Euthrips occidentalis</name>
    <dbReference type="NCBI Taxonomy" id="133901"/>
    <lineage>
        <taxon>Eukaryota</taxon>
        <taxon>Metazoa</taxon>
        <taxon>Ecdysozoa</taxon>
        <taxon>Arthropoda</taxon>
        <taxon>Hexapoda</taxon>
        <taxon>Insecta</taxon>
        <taxon>Pterygota</taxon>
        <taxon>Neoptera</taxon>
        <taxon>Paraneoptera</taxon>
        <taxon>Thysanoptera</taxon>
        <taxon>Terebrantia</taxon>
        <taxon>Thripoidea</taxon>
        <taxon>Thripidae</taxon>
        <taxon>Frankliniella</taxon>
    </lineage>
</organism>
<feature type="transmembrane region" description="Helical" evidence="3">
    <location>
        <begin position="611"/>
        <end position="631"/>
    </location>
</feature>
<keyword evidence="3" id="KW-0472">Membrane</keyword>
<feature type="transmembrane region" description="Helical" evidence="3">
    <location>
        <begin position="524"/>
        <end position="545"/>
    </location>
</feature>
<feature type="transmembrane region" description="Helical" evidence="3">
    <location>
        <begin position="234"/>
        <end position="256"/>
    </location>
</feature>
<dbReference type="PANTHER" id="PTHR19444">
    <property type="entry name" value="UNC-93 RELATED"/>
    <property type="match status" value="1"/>
</dbReference>
<feature type="compositionally biased region" description="Pro residues" evidence="2">
    <location>
        <begin position="15"/>
        <end position="40"/>
    </location>
</feature>
<dbReference type="AlphaFoldDB" id="A0A9C6XBD3"/>
<gene>
    <name evidence="5" type="primary">LOC113207260</name>
</gene>
<evidence type="ECO:0000313" key="5">
    <source>
        <dbReference type="RefSeq" id="XP_052132841.1"/>
    </source>
</evidence>
<accession>A0A9C6XBD3</accession>
<dbReference type="PANTHER" id="PTHR19444:SF11">
    <property type="entry name" value="UNC93-LIKE PROTEIN"/>
    <property type="match status" value="1"/>
</dbReference>
<feature type="compositionally biased region" description="Low complexity" evidence="2">
    <location>
        <begin position="80"/>
        <end position="94"/>
    </location>
</feature>
<feature type="transmembrane region" description="Helical" evidence="3">
    <location>
        <begin position="332"/>
        <end position="354"/>
    </location>
</feature>
<comment type="similarity">
    <text evidence="1">Belongs to the unc-93 family.</text>
</comment>
<feature type="transmembrane region" description="Helical" evidence="3">
    <location>
        <begin position="582"/>
        <end position="599"/>
    </location>
</feature>
<feature type="compositionally biased region" description="Gly residues" evidence="2">
    <location>
        <begin position="1"/>
        <end position="13"/>
    </location>
</feature>
<feature type="compositionally biased region" description="Polar residues" evidence="2">
    <location>
        <begin position="175"/>
        <end position="185"/>
    </location>
</feature>
<dbReference type="InterPro" id="IPR051951">
    <property type="entry name" value="UNC-93_regulatory"/>
</dbReference>
<feature type="transmembrane region" description="Helical" evidence="3">
    <location>
        <begin position="734"/>
        <end position="751"/>
    </location>
</feature>
<dbReference type="GO" id="GO:0055120">
    <property type="term" value="C:striated muscle dense body"/>
    <property type="evidence" value="ECO:0007669"/>
    <property type="project" value="TreeGrafter"/>
</dbReference>
<feature type="transmembrane region" description="Helical" evidence="3">
    <location>
        <begin position="276"/>
        <end position="298"/>
    </location>
</feature>
<evidence type="ECO:0000256" key="2">
    <source>
        <dbReference type="SAM" id="MobiDB-lite"/>
    </source>
</evidence>
<dbReference type="InterPro" id="IPR036259">
    <property type="entry name" value="MFS_trans_sf"/>
</dbReference>
<name>A0A9C6XBD3_FRAOC</name>
<dbReference type="SUPFAM" id="SSF103473">
    <property type="entry name" value="MFS general substrate transporter"/>
    <property type="match status" value="2"/>
</dbReference>
<feature type="transmembrane region" description="Helical" evidence="3">
    <location>
        <begin position="305"/>
        <end position="326"/>
    </location>
</feature>
<dbReference type="GO" id="GO:0006937">
    <property type="term" value="P:regulation of muscle contraction"/>
    <property type="evidence" value="ECO:0007669"/>
    <property type="project" value="TreeGrafter"/>
</dbReference>
<dbReference type="KEGG" id="foc:113207260"/>
<feature type="compositionally biased region" description="Basic and acidic residues" evidence="2">
    <location>
        <begin position="67"/>
        <end position="79"/>
    </location>
</feature>
<dbReference type="GO" id="GO:0005886">
    <property type="term" value="C:plasma membrane"/>
    <property type="evidence" value="ECO:0007669"/>
    <property type="project" value="TreeGrafter"/>
</dbReference>
<dbReference type="GO" id="GO:0043266">
    <property type="term" value="P:regulation of potassium ion transport"/>
    <property type="evidence" value="ECO:0007669"/>
    <property type="project" value="TreeGrafter"/>
</dbReference>
<evidence type="ECO:0000256" key="1">
    <source>
        <dbReference type="ARBA" id="ARBA00009172"/>
    </source>
</evidence>
<protein>
    <submittedName>
        <fullName evidence="5">UNC93-like protein</fullName>
    </submittedName>
</protein>
<dbReference type="GO" id="GO:0015459">
    <property type="term" value="F:potassium channel regulator activity"/>
    <property type="evidence" value="ECO:0007669"/>
    <property type="project" value="TreeGrafter"/>
</dbReference>
<dbReference type="Proteomes" id="UP000504606">
    <property type="component" value="Unplaced"/>
</dbReference>
<feature type="region of interest" description="Disordered" evidence="2">
    <location>
        <begin position="1"/>
        <end position="110"/>
    </location>
</feature>
<proteinExistence type="inferred from homology"/>
<dbReference type="OrthoDB" id="10010517at2759"/>
<dbReference type="RefSeq" id="XP_052132841.1">
    <property type="nucleotide sequence ID" value="XM_052276881.1"/>
</dbReference>
<evidence type="ECO:0000313" key="4">
    <source>
        <dbReference type="Proteomes" id="UP000504606"/>
    </source>
</evidence>
<evidence type="ECO:0000256" key="3">
    <source>
        <dbReference type="SAM" id="Phobius"/>
    </source>
</evidence>
<keyword evidence="4" id="KW-1185">Reference proteome</keyword>
<keyword evidence="3" id="KW-1133">Transmembrane helix</keyword>
<keyword evidence="3" id="KW-0812">Transmembrane</keyword>
<sequence length="768" mass="82227">MRPGGVGGTGGVPQPGTPCPPGPPGPTPLEPLAPLAPAPHGPAALGSLPNLHELKKERYAGDLGLEPEDKGKAEEDAKEATATGGDAQQQQAAGPHRPLAATLSDGPTRSYRVRPTVATAAMLADYYQGQSCGGGLVFSPLAARSLRCPHSVQQQPHHSRGPSHGGHWDDVNVENAYSPQRSGTVQGAALPGRKRDSLTSSTGTSSVRRLIAVVRSTPSRLGPVYTRRTLCRNYAALCLGHTMFIVALMPLVALQGSVSAWWWTWNYPGDPNNDTGALLLIAFFGAAALSATVSPTVVSRLTPNWTLILGYLGIALFLAAHLYPTFEVLLPTYLLGGLCLGPLAVARVTVLMALSSKLALQLTEQEEMDADAEELEAVMAGAGGGGRIETVLRRLARGLQFAHDGGLALGSVIASLLLWYTLPETGSLWDAVWTAGPSGLTFGALGDLNLSSAVAALPTTAILEAYWPRGEDGARTCGAQACPIGTDPDDWEDLARPRTLAQFLVFNVTAWNGKLVRLPCKTTAVLASVFLGCAIMGLALTAVFLDHLKGTGQHHDGCGLQERPPSHLRSVWDSFKDARMQLIIPLSIFIGLEQGFMLADFSKWYVVCSLGLHNVCLVFMSMGLMQSVAAFTLSMLLQHIRRYIVIGVGFTFHTCLIMVLLMWLPSAEDSALFYVISAAWGVCNAIWETLSFSLLVRVYPDSWQGPVSLSNMWRFLGLSLSFLMHASACNSFKLYALFAALVLAVTPYALLEYRLDVRRRSKHSSAPL</sequence>
<feature type="transmembrane region" description="Helical" evidence="3">
    <location>
        <begin position="643"/>
        <end position="665"/>
    </location>
</feature>
<feature type="region of interest" description="Disordered" evidence="2">
    <location>
        <begin position="149"/>
        <end position="203"/>
    </location>
</feature>
<reference evidence="5" key="1">
    <citation type="submission" date="2025-08" db="UniProtKB">
        <authorList>
            <consortium name="RefSeq"/>
        </authorList>
    </citation>
    <scope>IDENTIFICATION</scope>
    <source>
        <tissue evidence="5">Whole organism</tissue>
    </source>
</reference>